<dbReference type="GO" id="GO:0016020">
    <property type="term" value="C:membrane"/>
    <property type="evidence" value="ECO:0007669"/>
    <property type="project" value="InterPro"/>
</dbReference>
<feature type="transmembrane region" description="Helical" evidence="1">
    <location>
        <begin position="63"/>
        <end position="83"/>
    </location>
</feature>
<dbReference type="InterPro" id="IPR008657">
    <property type="entry name" value="JTB"/>
</dbReference>
<accession>A0A9P5VL69</accession>
<dbReference type="Proteomes" id="UP000696485">
    <property type="component" value="Unassembled WGS sequence"/>
</dbReference>
<name>A0A9P5VL69_9FUNG</name>
<dbReference type="EMBL" id="JAAAUY010000408">
    <property type="protein sequence ID" value="KAF9330285.1"/>
    <property type="molecule type" value="Genomic_DNA"/>
</dbReference>
<proteinExistence type="predicted"/>
<evidence type="ECO:0000256" key="1">
    <source>
        <dbReference type="SAM" id="Phobius"/>
    </source>
</evidence>
<reference evidence="2" key="1">
    <citation type="journal article" date="2020" name="Fungal Divers.">
        <title>Resolving the Mortierellaceae phylogeny through synthesis of multi-gene phylogenetics and phylogenomics.</title>
        <authorList>
            <person name="Vandepol N."/>
            <person name="Liber J."/>
            <person name="Desiro A."/>
            <person name="Na H."/>
            <person name="Kennedy M."/>
            <person name="Barry K."/>
            <person name="Grigoriev I.V."/>
            <person name="Miller A.N."/>
            <person name="O'Donnell K."/>
            <person name="Stajich J.E."/>
            <person name="Bonito G."/>
        </authorList>
    </citation>
    <scope>NUCLEOTIDE SEQUENCE</scope>
    <source>
        <strain evidence="2">NVP1</strain>
    </source>
</reference>
<protein>
    <submittedName>
        <fullName evidence="2">Uncharacterized protein</fullName>
    </submittedName>
</protein>
<dbReference type="AlphaFoldDB" id="A0A9P5VL69"/>
<comment type="caution">
    <text evidence="2">The sequence shown here is derived from an EMBL/GenBank/DDBJ whole genome shotgun (WGS) entry which is preliminary data.</text>
</comment>
<keyword evidence="1" id="KW-1133">Transmembrane helix</keyword>
<gene>
    <name evidence="2" type="ORF">BG006_006742</name>
</gene>
<evidence type="ECO:0000313" key="2">
    <source>
        <dbReference type="EMBL" id="KAF9330285.1"/>
    </source>
</evidence>
<keyword evidence="1" id="KW-0472">Membrane</keyword>
<organism evidence="2 3">
    <name type="scientific">Podila minutissima</name>
    <dbReference type="NCBI Taxonomy" id="64525"/>
    <lineage>
        <taxon>Eukaryota</taxon>
        <taxon>Fungi</taxon>
        <taxon>Fungi incertae sedis</taxon>
        <taxon>Mucoromycota</taxon>
        <taxon>Mortierellomycotina</taxon>
        <taxon>Mortierellomycetes</taxon>
        <taxon>Mortierellales</taxon>
        <taxon>Mortierellaceae</taxon>
        <taxon>Podila</taxon>
    </lineage>
</organism>
<evidence type="ECO:0000313" key="3">
    <source>
        <dbReference type="Proteomes" id="UP000696485"/>
    </source>
</evidence>
<sequence length="103" mass="12245">MHRMPRMGNFRIETKVDCKETHNHQKINCKFEDPKNEEDEELKILLPKYHSCARVKAVEARRYAHFLSTNVLLAFFSGVLMVWRKRKLAAAQYRRMARRIGIA</sequence>
<keyword evidence="3" id="KW-1185">Reference proteome</keyword>
<keyword evidence="1" id="KW-0812">Transmembrane</keyword>
<dbReference type="Pfam" id="PF05439">
    <property type="entry name" value="JTB"/>
    <property type="match status" value="1"/>
</dbReference>